<feature type="repeat" description="TPR" evidence="5">
    <location>
        <begin position="319"/>
        <end position="352"/>
    </location>
</feature>
<name>A0A5B2VKM0_9BACT</name>
<dbReference type="EMBL" id="VUOC01000004">
    <property type="protein sequence ID" value="KAA2239364.1"/>
    <property type="molecule type" value="Genomic_DNA"/>
</dbReference>
<dbReference type="InterPro" id="IPR051533">
    <property type="entry name" value="WaaL-like"/>
</dbReference>
<comment type="caution">
    <text evidence="8">The sequence shown here is derived from an EMBL/GenBank/DDBJ whole genome shotgun (WGS) entry which is preliminary data.</text>
</comment>
<evidence type="ECO:0000256" key="1">
    <source>
        <dbReference type="ARBA" id="ARBA00004141"/>
    </source>
</evidence>
<dbReference type="Gene3D" id="1.25.40.10">
    <property type="entry name" value="Tetratricopeptide repeat domain"/>
    <property type="match status" value="1"/>
</dbReference>
<dbReference type="PROSITE" id="PS50005">
    <property type="entry name" value="TPR"/>
    <property type="match status" value="1"/>
</dbReference>
<evidence type="ECO:0000259" key="7">
    <source>
        <dbReference type="Pfam" id="PF04932"/>
    </source>
</evidence>
<dbReference type="GO" id="GO:0016020">
    <property type="term" value="C:membrane"/>
    <property type="evidence" value="ECO:0007669"/>
    <property type="project" value="UniProtKB-SubCell"/>
</dbReference>
<dbReference type="SUPFAM" id="SSF48452">
    <property type="entry name" value="TPR-like"/>
    <property type="match status" value="1"/>
</dbReference>
<dbReference type="AlphaFoldDB" id="A0A5B2VKM0"/>
<dbReference type="PANTHER" id="PTHR37422:SF13">
    <property type="entry name" value="LIPOPOLYSACCHARIDE BIOSYNTHESIS PROTEIN PA4999-RELATED"/>
    <property type="match status" value="1"/>
</dbReference>
<evidence type="ECO:0000256" key="5">
    <source>
        <dbReference type="PROSITE-ProRule" id="PRU00339"/>
    </source>
</evidence>
<protein>
    <recommendedName>
        <fullName evidence="7">O-antigen ligase-related domain-containing protein</fullName>
    </recommendedName>
</protein>
<reference evidence="8 9" key="2">
    <citation type="submission" date="2019-09" db="EMBL/GenBank/DDBJ databases">
        <authorList>
            <person name="Jin C."/>
        </authorList>
    </citation>
    <scope>NUCLEOTIDE SEQUENCE [LARGE SCALE GENOMIC DNA]</scope>
    <source>
        <strain evidence="8 9">BN140078</strain>
    </source>
</reference>
<dbReference type="Proteomes" id="UP000324611">
    <property type="component" value="Unassembled WGS sequence"/>
</dbReference>
<feature type="transmembrane region" description="Helical" evidence="6">
    <location>
        <begin position="63"/>
        <end position="85"/>
    </location>
</feature>
<feature type="transmembrane region" description="Helical" evidence="6">
    <location>
        <begin position="186"/>
        <end position="207"/>
    </location>
</feature>
<dbReference type="RefSeq" id="WP_149840543.1">
    <property type="nucleotide sequence ID" value="NZ_VUOC01000004.1"/>
</dbReference>
<evidence type="ECO:0000313" key="9">
    <source>
        <dbReference type="Proteomes" id="UP000324611"/>
    </source>
</evidence>
<dbReference type="Pfam" id="PF04932">
    <property type="entry name" value="Wzy_C"/>
    <property type="match status" value="1"/>
</dbReference>
<dbReference type="InterPro" id="IPR019734">
    <property type="entry name" value="TPR_rpt"/>
</dbReference>
<feature type="domain" description="O-antigen ligase-related" evidence="7">
    <location>
        <begin position="26"/>
        <end position="163"/>
    </location>
</feature>
<evidence type="ECO:0000256" key="4">
    <source>
        <dbReference type="ARBA" id="ARBA00023136"/>
    </source>
</evidence>
<evidence type="ECO:0000313" key="8">
    <source>
        <dbReference type="EMBL" id="KAA2239364.1"/>
    </source>
</evidence>
<comment type="subcellular location">
    <subcellularLocation>
        <location evidence="1">Membrane</location>
        <topology evidence="1">Multi-pass membrane protein</topology>
    </subcellularLocation>
</comment>
<keyword evidence="9" id="KW-1185">Reference proteome</keyword>
<feature type="transmembrane region" description="Helical" evidence="6">
    <location>
        <begin position="20"/>
        <end position="51"/>
    </location>
</feature>
<evidence type="ECO:0000256" key="6">
    <source>
        <dbReference type="SAM" id="Phobius"/>
    </source>
</evidence>
<sequence length="404" mass="45650">MKNVFSLMRMDSRFGGEQTPFILAAGALLFSICTLDRAFITGYACAIMICLYLHPAVRRRKRLLWIAALLLLLLPIALAFCLKTGSSQGRLLIYKISANILREHFPQGIGWGKFQTVYNNYQAAYFRDGNYTTTELLVADNSYFAFNDYFQWIIEGGWIAMIAIPALLAALLWLVTSALRQRKSALLIISITQLAAMLVAACFTHVFDRPVYQCLALMAIGIIAGLRWQYAWLPALLALGIHYSHLIFHFQQYRQIKDAKAAMITGNRLALLHTCEALYPHFQQQPEFLALYGARLLEMEDGERAPGILLQAAALRPRNTLFAQLGTAYELAGDITAAESSYLQAVYMVPNRFVTKMQLFSFYERQGRLAAMQKWGRIILAQPVKIPSARVDQILEQVKKKMGE</sequence>
<reference evidence="8 9" key="1">
    <citation type="submission" date="2019-09" db="EMBL/GenBank/DDBJ databases">
        <title>Chitinophaga ginsengihumi sp. nov., isolated from soil of ginseng rhizosphere.</title>
        <authorList>
            <person name="Lee J."/>
        </authorList>
    </citation>
    <scope>NUCLEOTIDE SEQUENCE [LARGE SCALE GENOMIC DNA]</scope>
    <source>
        <strain evidence="8 9">BN140078</strain>
    </source>
</reference>
<dbReference type="InterPro" id="IPR007016">
    <property type="entry name" value="O-antigen_ligase-rel_domated"/>
</dbReference>
<keyword evidence="2 6" id="KW-0812">Transmembrane</keyword>
<evidence type="ECO:0000256" key="3">
    <source>
        <dbReference type="ARBA" id="ARBA00022989"/>
    </source>
</evidence>
<keyword evidence="5" id="KW-0802">TPR repeat</keyword>
<dbReference type="InterPro" id="IPR011990">
    <property type="entry name" value="TPR-like_helical_dom_sf"/>
</dbReference>
<dbReference type="PANTHER" id="PTHR37422">
    <property type="entry name" value="TEICHURONIC ACID BIOSYNTHESIS PROTEIN TUAE"/>
    <property type="match status" value="1"/>
</dbReference>
<accession>A0A5B2VKM0</accession>
<feature type="transmembrane region" description="Helical" evidence="6">
    <location>
        <begin position="149"/>
        <end position="174"/>
    </location>
</feature>
<gene>
    <name evidence="8" type="ORF">F0L74_24485</name>
</gene>
<proteinExistence type="predicted"/>
<keyword evidence="4 6" id="KW-0472">Membrane</keyword>
<feature type="transmembrane region" description="Helical" evidence="6">
    <location>
        <begin position="227"/>
        <end position="248"/>
    </location>
</feature>
<evidence type="ECO:0000256" key="2">
    <source>
        <dbReference type="ARBA" id="ARBA00022692"/>
    </source>
</evidence>
<organism evidence="8 9">
    <name type="scientific">Chitinophaga agrisoli</name>
    <dbReference type="NCBI Taxonomy" id="2607653"/>
    <lineage>
        <taxon>Bacteria</taxon>
        <taxon>Pseudomonadati</taxon>
        <taxon>Bacteroidota</taxon>
        <taxon>Chitinophagia</taxon>
        <taxon>Chitinophagales</taxon>
        <taxon>Chitinophagaceae</taxon>
        <taxon>Chitinophaga</taxon>
    </lineage>
</organism>
<keyword evidence="3 6" id="KW-1133">Transmembrane helix</keyword>